<dbReference type="AlphaFoldDB" id="N4WYH8"/>
<dbReference type="EMBL" id="APML01000006">
    <property type="protein sequence ID" value="ENH98081.1"/>
    <property type="molecule type" value="Genomic_DNA"/>
</dbReference>
<evidence type="ECO:0000313" key="11">
    <source>
        <dbReference type="Proteomes" id="UP000012283"/>
    </source>
</evidence>
<dbReference type="eggNOG" id="COG2866">
    <property type="taxonomic scope" value="Bacteria"/>
</dbReference>
<dbReference type="OrthoDB" id="9802862at2"/>
<proteinExistence type="inferred from homology"/>
<reference evidence="10 11" key="1">
    <citation type="submission" date="2013-03" db="EMBL/GenBank/DDBJ databases">
        <title>Draft genome sequence of Gracibacillus halophilus YIM-C55.5, a moderately halophilic and thermophilic organism from the Xiaochaidamu salt lake.</title>
        <authorList>
            <person name="Sugumar T."/>
            <person name="Polireddy D.R."/>
            <person name="Antony A."/>
            <person name="Madhava Y.R."/>
            <person name="Sivakumar N."/>
        </authorList>
    </citation>
    <scope>NUCLEOTIDE SEQUENCE [LARGE SCALE GENOMIC DNA]</scope>
    <source>
        <strain evidence="10 11">YIM-C55.5</strain>
    </source>
</reference>
<comment type="similarity">
    <text evidence="2 7">Belongs to the peptidase M14 family.</text>
</comment>
<dbReference type="STRING" id="1308866.J416_01914"/>
<accession>N4WYH8</accession>
<keyword evidence="3" id="KW-0645">Protease</keyword>
<comment type="cofactor">
    <cofactor evidence="1">
        <name>Zn(2+)</name>
        <dbReference type="ChEBI" id="CHEBI:29105"/>
    </cofactor>
</comment>
<evidence type="ECO:0000256" key="5">
    <source>
        <dbReference type="ARBA" id="ARBA00022833"/>
    </source>
</evidence>
<dbReference type="Pfam" id="PF00246">
    <property type="entry name" value="Peptidase_M14"/>
    <property type="match status" value="1"/>
</dbReference>
<dbReference type="Proteomes" id="UP000012283">
    <property type="component" value="Unassembled WGS sequence"/>
</dbReference>
<evidence type="ECO:0000256" key="1">
    <source>
        <dbReference type="ARBA" id="ARBA00001947"/>
    </source>
</evidence>
<keyword evidence="4" id="KW-0378">Hydrolase</keyword>
<keyword evidence="11" id="KW-1185">Reference proteome</keyword>
<dbReference type="InterPro" id="IPR034274">
    <property type="entry name" value="ENP1_M14_CPD"/>
</dbReference>
<feature type="domain" description="Peptidase M14" evidence="9">
    <location>
        <begin position="811"/>
        <end position="1101"/>
    </location>
</feature>
<gene>
    <name evidence="10" type="ORF">J416_01914</name>
</gene>
<protein>
    <submittedName>
        <fullName evidence="10">Mannosyl-glycoprotein endo-beta-N-acetylglucosaminidase</fullName>
    </submittedName>
</protein>
<dbReference type="PANTHER" id="PTHR11705">
    <property type="entry name" value="PROTEASE FAMILY M14 CARBOXYPEPTIDASE A,B"/>
    <property type="match status" value="1"/>
</dbReference>
<feature type="active site" description="Proton donor/acceptor" evidence="7">
    <location>
        <position position="1068"/>
    </location>
</feature>
<sequence length="1105" mass="126521">MKKSLLTILLILFLLLPLTIQVSAEVEFDTVDEWLTYAESHNKASKILDAYQNAYQQYPENEQIIAGLQDGASQLLDWATIQHVNGNIETARNRYEFILNTPELNENIQTEVNKKLEYAENDQVIPTVTDIQNQADQLHKASEILNVYKKGHQLYPDNQMIGSRLNDSAESLYRWAKTKHKAGEFTTAETRYQRILDVPTLNQELRGEVSKHLEYASKQQKSPNQLLELAQSSNYASEIVDLYHKGYQLYSEDTRFQDGLRNAAENLLDWSTRKHIDGNIEIAKQRYEKINALPVLTDVLKKELRLKLDYANDNRSLPTASDIIKKAKNLSKASDIVNTYQEGYQLYPDNTDIVNGLQEGVHSLLSWAEGQHKLKHYNTAVDRYEKIINTPALENDVKQKVENNLAYAKNEQISPNQLLEMADDTNKASKMLEIYSEGYELYPEEDQFEKGVQDAARALLNWATYQHQEGRIKTAETRYQRIINSPVSDDMIHKVEQRLAYAEQGDMLPSVAEFYDKAEQTNKASEQLQIFTNGYDLYPNNSDLKDALKDSVINLLDWATIKHQKGKIETAALRYERIKGNPVLNQTLKTELTRKIDLAEEGKSLQTENELINQAAKASKASEQLDILVNAYQLYPRNEELAQKLEQSVINLLDWATRKHRNGSVDTAKIRYQRILDTPNLNKQIKDEVDKKLAYANNSQPLPEIRTILDNIKQSDRASEMLSIAIDGYDLYPRNRQIENALNESAQNLLNWAMSQHQDGDFSTAIDRYETIIQTEGVNYGIISRAKESLALAENKERIHLVNDIVNGNVANYSYKQMRSDIQKLEQSYGDLIETRIIGNSVDDRNLYAVKLGNGDQEIFFNAAHHAREHMTTNVLMEMIDEYAQAYNLNDRYNGYDVRDILNEVSIWFVPMVNPDGVMLVQEGASSADDPSEVISINNGSRDFDRWKANVRGVDLNRQYPYLWKTVANNPGYPNYMNYKGRAPLTEPETKAIYDFTNNHNFLAAIAYHSSGELIYTRYGFDSHSRNVAEGVERITGYQPIDLQSSTSGAGYTDWFVKEKNLPGITPEISPYVGERPVPLSNWNSIWNENKTVGLYIADYIRDNF</sequence>
<dbReference type="Gene3D" id="6.10.250.190">
    <property type="match status" value="8"/>
</dbReference>
<evidence type="ECO:0000313" key="10">
    <source>
        <dbReference type="EMBL" id="ENH98081.1"/>
    </source>
</evidence>
<evidence type="ECO:0000256" key="4">
    <source>
        <dbReference type="ARBA" id="ARBA00022801"/>
    </source>
</evidence>
<evidence type="ECO:0000256" key="2">
    <source>
        <dbReference type="ARBA" id="ARBA00005988"/>
    </source>
</evidence>
<organism evidence="10 11">
    <name type="scientific">Gracilibacillus halophilus YIM-C55.5</name>
    <dbReference type="NCBI Taxonomy" id="1308866"/>
    <lineage>
        <taxon>Bacteria</taxon>
        <taxon>Bacillati</taxon>
        <taxon>Bacillota</taxon>
        <taxon>Bacilli</taxon>
        <taxon>Bacillales</taxon>
        <taxon>Bacillaceae</taxon>
        <taxon>Gracilibacillus</taxon>
    </lineage>
</organism>
<dbReference type="RefSeq" id="WP_003463552.1">
    <property type="nucleotide sequence ID" value="NZ_APML01000006.1"/>
</dbReference>
<dbReference type="SUPFAM" id="SSF53187">
    <property type="entry name" value="Zn-dependent exopeptidases"/>
    <property type="match status" value="1"/>
</dbReference>
<dbReference type="InterPro" id="IPR000834">
    <property type="entry name" value="Peptidase_M14"/>
</dbReference>
<dbReference type="PATRIC" id="fig|1308866.3.peg.388"/>
<keyword evidence="5" id="KW-0862">Zinc</keyword>
<evidence type="ECO:0000256" key="8">
    <source>
        <dbReference type="SAM" id="SignalP"/>
    </source>
</evidence>
<keyword evidence="8" id="KW-0732">Signal</keyword>
<dbReference type="PANTHER" id="PTHR11705:SF143">
    <property type="entry name" value="SLL0236 PROTEIN"/>
    <property type="match status" value="1"/>
</dbReference>
<dbReference type="GO" id="GO:0005615">
    <property type="term" value="C:extracellular space"/>
    <property type="evidence" value="ECO:0007669"/>
    <property type="project" value="TreeGrafter"/>
</dbReference>
<evidence type="ECO:0000256" key="6">
    <source>
        <dbReference type="ARBA" id="ARBA00023049"/>
    </source>
</evidence>
<evidence type="ECO:0000259" key="9">
    <source>
        <dbReference type="PROSITE" id="PS52035"/>
    </source>
</evidence>
<dbReference type="SMART" id="SM00631">
    <property type="entry name" value="Zn_pept"/>
    <property type="match status" value="1"/>
</dbReference>
<dbReference type="GO" id="GO:0008270">
    <property type="term" value="F:zinc ion binding"/>
    <property type="evidence" value="ECO:0007669"/>
    <property type="project" value="InterPro"/>
</dbReference>
<keyword evidence="6" id="KW-0482">Metalloprotease</keyword>
<feature type="signal peptide" evidence="8">
    <location>
        <begin position="1"/>
        <end position="24"/>
    </location>
</feature>
<evidence type="ECO:0000256" key="3">
    <source>
        <dbReference type="ARBA" id="ARBA00022670"/>
    </source>
</evidence>
<comment type="caution">
    <text evidence="10">The sequence shown here is derived from an EMBL/GenBank/DDBJ whole genome shotgun (WGS) entry which is preliminary data.</text>
</comment>
<feature type="chain" id="PRO_5004123643" evidence="8">
    <location>
        <begin position="25"/>
        <end position="1105"/>
    </location>
</feature>
<dbReference type="GO" id="GO:0006508">
    <property type="term" value="P:proteolysis"/>
    <property type="evidence" value="ECO:0007669"/>
    <property type="project" value="UniProtKB-KW"/>
</dbReference>
<dbReference type="GO" id="GO:0004181">
    <property type="term" value="F:metallocarboxypeptidase activity"/>
    <property type="evidence" value="ECO:0007669"/>
    <property type="project" value="InterPro"/>
</dbReference>
<dbReference type="PROSITE" id="PS52035">
    <property type="entry name" value="PEPTIDASE_M14"/>
    <property type="match status" value="1"/>
</dbReference>
<dbReference type="Gene3D" id="3.40.630.10">
    <property type="entry name" value="Zn peptidases"/>
    <property type="match status" value="1"/>
</dbReference>
<name>N4WYH8_9BACI</name>
<dbReference type="CDD" id="cd06229">
    <property type="entry name" value="M14_Endopeptidase_I"/>
    <property type="match status" value="1"/>
</dbReference>
<evidence type="ECO:0000256" key="7">
    <source>
        <dbReference type="PROSITE-ProRule" id="PRU01379"/>
    </source>
</evidence>